<sequence length="512" mass="55339">MNHTKNKKTIRFLNVVEEKGNKLPDPVTIFILFTLIVIALSHILYLMGTSVTFEGVNNETMETEMLTIEAVSLLVPEGIAYMFSSIVSNFTSFVALGPVLVAMLGVGVAEKTGYISALMTNTVTKAPKKFVTPIVVLMGVLSNVAASVGYVVLVPLGAIIFLGFKRHPLAGLSAAFAGVAGGYSANLFLGTNDPILSGISTEAAHILDPSYVVNPTDNWFFMFASTFLIVIIGTLITDKLIEPKLGKYEHHDPIQNHSGISSIEKKGLKWANISLLLTIISIVLLVIPENAPLRGEDGSLIVSPFMSSIIFLMMLIFLVPGTVYGIVTKEIKNDKDVANLMTSSLETMAGFIVMIFFAAQFVAFFNYTNLGTILAVKGARVLEAIQLEGALLLVALILISAIIDLFIAADSAKWAIMAPVFVPMFMQMGISPEVTQAAYRIGDSATNIISPLMPFFPLIVAFAQRYGKNNGVGTVLSLMLPYSIAILICWTIFFVIWYLLGIPVGPGTSLNY</sequence>
<feature type="transmembrane region" description="Helical" evidence="1">
    <location>
        <begin position="444"/>
        <end position="463"/>
    </location>
</feature>
<keyword evidence="1" id="KW-1133">Transmembrane helix</keyword>
<dbReference type="PANTHER" id="PTHR30282">
    <property type="entry name" value="P-AMINOBENZOYL GLUTAMATE TRANSPORTER"/>
    <property type="match status" value="1"/>
</dbReference>
<dbReference type="InterPro" id="IPR004697">
    <property type="entry name" value="AbgT"/>
</dbReference>
<evidence type="ECO:0000313" key="3">
    <source>
        <dbReference type="Proteomes" id="UP000270219"/>
    </source>
</evidence>
<feature type="transmembrane region" description="Helical" evidence="1">
    <location>
        <begin position="90"/>
        <end position="110"/>
    </location>
</feature>
<dbReference type="RefSeq" id="WP_121523516.1">
    <property type="nucleotide sequence ID" value="NZ_RCHR01000004.1"/>
</dbReference>
<proteinExistence type="predicted"/>
<dbReference type="EMBL" id="RCHR01000004">
    <property type="protein sequence ID" value="RLL43755.1"/>
    <property type="molecule type" value="Genomic_DNA"/>
</dbReference>
<feature type="transmembrane region" description="Helical" evidence="1">
    <location>
        <begin position="169"/>
        <end position="189"/>
    </location>
</feature>
<feature type="transmembrane region" description="Helical" evidence="1">
    <location>
        <begin position="130"/>
        <end position="162"/>
    </location>
</feature>
<feature type="transmembrane region" description="Helical" evidence="1">
    <location>
        <begin position="348"/>
        <end position="367"/>
    </location>
</feature>
<organism evidence="2 3">
    <name type="scientific">Oceanobacillus piezotolerans</name>
    <dbReference type="NCBI Taxonomy" id="2448030"/>
    <lineage>
        <taxon>Bacteria</taxon>
        <taxon>Bacillati</taxon>
        <taxon>Bacillota</taxon>
        <taxon>Bacilli</taxon>
        <taxon>Bacillales</taxon>
        <taxon>Bacillaceae</taxon>
        <taxon>Oceanobacillus</taxon>
    </lineage>
</organism>
<feature type="transmembrane region" description="Helical" evidence="1">
    <location>
        <begin position="387"/>
        <end position="407"/>
    </location>
</feature>
<feature type="transmembrane region" description="Helical" evidence="1">
    <location>
        <begin position="27"/>
        <end position="45"/>
    </location>
</feature>
<accession>A0A498D4E9</accession>
<comment type="caution">
    <text evidence="2">The sequence shown here is derived from an EMBL/GenBank/DDBJ whole genome shotgun (WGS) entry which is preliminary data.</text>
</comment>
<feature type="transmembrane region" description="Helical" evidence="1">
    <location>
        <begin position="219"/>
        <end position="237"/>
    </location>
</feature>
<feature type="transmembrane region" description="Helical" evidence="1">
    <location>
        <begin position="414"/>
        <end position="432"/>
    </location>
</feature>
<feature type="transmembrane region" description="Helical" evidence="1">
    <location>
        <begin position="270"/>
        <end position="288"/>
    </location>
</feature>
<dbReference type="AlphaFoldDB" id="A0A498D4E9"/>
<protein>
    <submittedName>
        <fullName evidence="2">AbgT family transporter</fullName>
    </submittedName>
</protein>
<dbReference type="OrthoDB" id="3314392at2"/>
<dbReference type="GO" id="GO:0015558">
    <property type="term" value="F:secondary active p-aminobenzoyl-glutamate transmembrane transporter activity"/>
    <property type="evidence" value="ECO:0007669"/>
    <property type="project" value="InterPro"/>
</dbReference>
<dbReference type="Proteomes" id="UP000270219">
    <property type="component" value="Unassembled WGS sequence"/>
</dbReference>
<keyword evidence="3" id="KW-1185">Reference proteome</keyword>
<keyword evidence="1" id="KW-0472">Membrane</keyword>
<dbReference type="Pfam" id="PF03806">
    <property type="entry name" value="ABG_transport"/>
    <property type="match status" value="1"/>
</dbReference>
<evidence type="ECO:0000313" key="2">
    <source>
        <dbReference type="EMBL" id="RLL43755.1"/>
    </source>
</evidence>
<feature type="transmembrane region" description="Helical" evidence="1">
    <location>
        <begin position="65"/>
        <end position="83"/>
    </location>
</feature>
<reference evidence="2 3" key="1">
    <citation type="submission" date="2018-10" db="EMBL/GenBank/DDBJ databases">
        <title>Oceanobacillus sp. YLB-02 draft genome.</title>
        <authorList>
            <person name="Yu L."/>
        </authorList>
    </citation>
    <scope>NUCLEOTIDE SEQUENCE [LARGE SCALE GENOMIC DNA]</scope>
    <source>
        <strain evidence="2 3">YLB-02</strain>
    </source>
</reference>
<name>A0A498D4E9_9BACI</name>
<dbReference type="PANTHER" id="PTHR30282:SF0">
    <property type="entry name" value="P-AMINOBENZOYL-GLUTAMATE TRANSPORT PROTEIN"/>
    <property type="match status" value="1"/>
</dbReference>
<feature type="transmembrane region" description="Helical" evidence="1">
    <location>
        <begin position="475"/>
        <end position="500"/>
    </location>
</feature>
<gene>
    <name evidence="2" type="ORF">D8M04_12610</name>
</gene>
<feature type="transmembrane region" description="Helical" evidence="1">
    <location>
        <begin position="300"/>
        <end position="327"/>
    </location>
</feature>
<dbReference type="GO" id="GO:1902604">
    <property type="term" value="P:p-aminobenzoyl-glutamate transmembrane transport"/>
    <property type="evidence" value="ECO:0007669"/>
    <property type="project" value="InterPro"/>
</dbReference>
<keyword evidence="1" id="KW-0812">Transmembrane</keyword>
<evidence type="ECO:0000256" key="1">
    <source>
        <dbReference type="SAM" id="Phobius"/>
    </source>
</evidence>